<protein>
    <submittedName>
        <fullName evidence="1">Uncharacterized protein</fullName>
    </submittedName>
</protein>
<accession>A0A7J7K1D3</accession>
<evidence type="ECO:0000313" key="2">
    <source>
        <dbReference type="Proteomes" id="UP000593567"/>
    </source>
</evidence>
<sequence length="133" mass="15203">MEKTDTALESEERVNVSEIIGTRNTDHKIEPVEYEKASEVVTESLLTVQHLSTEMLDIQVKCVEYLVDWCSQWGPEMEVQTADVISACDDCHTYYDQVMNRIDNLQMELNLQTKTIDAPDIGHELDMGANTDY</sequence>
<organism evidence="1 2">
    <name type="scientific">Bugula neritina</name>
    <name type="common">Brown bryozoan</name>
    <name type="synonym">Sertularia neritina</name>
    <dbReference type="NCBI Taxonomy" id="10212"/>
    <lineage>
        <taxon>Eukaryota</taxon>
        <taxon>Metazoa</taxon>
        <taxon>Spiralia</taxon>
        <taxon>Lophotrochozoa</taxon>
        <taxon>Bryozoa</taxon>
        <taxon>Gymnolaemata</taxon>
        <taxon>Cheilostomatida</taxon>
        <taxon>Flustrina</taxon>
        <taxon>Buguloidea</taxon>
        <taxon>Bugulidae</taxon>
        <taxon>Bugula</taxon>
    </lineage>
</organism>
<dbReference type="EMBL" id="VXIV02001570">
    <property type="protein sequence ID" value="KAF6031774.1"/>
    <property type="molecule type" value="Genomic_DNA"/>
</dbReference>
<comment type="caution">
    <text evidence="1">The sequence shown here is derived from an EMBL/GenBank/DDBJ whole genome shotgun (WGS) entry which is preliminary data.</text>
</comment>
<name>A0A7J7K1D3_BUGNE</name>
<reference evidence="1" key="1">
    <citation type="submission" date="2020-06" db="EMBL/GenBank/DDBJ databases">
        <title>Draft genome of Bugula neritina, a colonial animal packing powerful symbionts and potential medicines.</title>
        <authorList>
            <person name="Rayko M."/>
        </authorList>
    </citation>
    <scope>NUCLEOTIDE SEQUENCE [LARGE SCALE GENOMIC DNA]</scope>
    <source>
        <strain evidence="1">Kwan_BN1</strain>
    </source>
</reference>
<keyword evidence="2" id="KW-1185">Reference proteome</keyword>
<dbReference type="Proteomes" id="UP000593567">
    <property type="component" value="Unassembled WGS sequence"/>
</dbReference>
<dbReference type="AlphaFoldDB" id="A0A7J7K1D3"/>
<evidence type="ECO:0000313" key="1">
    <source>
        <dbReference type="EMBL" id="KAF6031774.1"/>
    </source>
</evidence>
<proteinExistence type="predicted"/>
<gene>
    <name evidence="1" type="ORF">EB796_009931</name>
</gene>